<dbReference type="EMBL" id="GDJX01014350">
    <property type="protein sequence ID" value="JAT53586.1"/>
    <property type="molecule type" value="Transcribed_RNA"/>
</dbReference>
<organism evidence="2">
    <name type="scientific">Anthurium amnicola</name>
    <dbReference type="NCBI Taxonomy" id="1678845"/>
    <lineage>
        <taxon>Eukaryota</taxon>
        <taxon>Viridiplantae</taxon>
        <taxon>Streptophyta</taxon>
        <taxon>Embryophyta</taxon>
        <taxon>Tracheophyta</taxon>
        <taxon>Spermatophyta</taxon>
        <taxon>Magnoliopsida</taxon>
        <taxon>Liliopsida</taxon>
        <taxon>Araceae</taxon>
        <taxon>Pothoideae</taxon>
        <taxon>Potheae</taxon>
        <taxon>Anthurium</taxon>
    </lineage>
</organism>
<dbReference type="InterPro" id="IPR012442">
    <property type="entry name" value="DUF1645_plant"/>
</dbReference>
<reference evidence="2" key="1">
    <citation type="submission" date="2015-07" db="EMBL/GenBank/DDBJ databases">
        <title>Transcriptome Assembly of Anthurium amnicola.</title>
        <authorList>
            <person name="Suzuki J."/>
        </authorList>
    </citation>
    <scope>NUCLEOTIDE SEQUENCE</scope>
</reference>
<feature type="region of interest" description="Disordered" evidence="1">
    <location>
        <begin position="38"/>
        <end position="73"/>
    </location>
</feature>
<dbReference type="Pfam" id="PF07816">
    <property type="entry name" value="DUF1645"/>
    <property type="match status" value="1"/>
</dbReference>
<accession>A0A1D1YG25</accession>
<feature type="region of interest" description="Disordered" evidence="1">
    <location>
        <begin position="235"/>
        <end position="280"/>
    </location>
</feature>
<feature type="region of interest" description="Disordered" evidence="1">
    <location>
        <begin position="147"/>
        <end position="203"/>
    </location>
</feature>
<protein>
    <submittedName>
        <fullName evidence="2">Ribonuclease HII</fullName>
    </submittedName>
</protein>
<dbReference type="PANTHER" id="PTHR33095">
    <property type="entry name" value="OS07G0619500 PROTEIN"/>
    <property type="match status" value="1"/>
</dbReference>
<feature type="compositionally biased region" description="Basic and acidic residues" evidence="1">
    <location>
        <begin position="49"/>
        <end position="69"/>
    </location>
</feature>
<dbReference type="AlphaFoldDB" id="A0A1D1YG25"/>
<proteinExistence type="predicted"/>
<sequence>MPRPEKGERDTQPGMEGREIFMEMPSFRYWPEFRLGRTGSLSGSPRKRPPADRADLPGEVVDGRNTRVEDSDDSCEDFEFAFVSMIPVDGSEQNAANEVFSDGRIRPVALFLQEPDLLPHQDGDAEGGNHGAAGVSEGAVHLNFQKMVVDDGGPPSTPSPSAPSESGELEVVPEESHCAWTPGSTPPSPDLCKKSRSSGDSSKRWRLRDLVAGRSHSNGKGKFVFIAALRSAAQKKAKKSPGDWSRTTPAPVPGPKKAEAPTAAAGDRKKGKGAGSAGEMDVPTAHRLYYMKTVAAAGDRRRSFLPYRKDLLGLFANVNSAGRSFHT</sequence>
<dbReference type="PANTHER" id="PTHR33095:SF127">
    <property type="entry name" value="OS05G0578100 PROTEIN"/>
    <property type="match status" value="1"/>
</dbReference>
<gene>
    <name evidence="2" type="primary">rnhB_8</name>
    <name evidence="2" type="ORF">g.119115</name>
</gene>
<evidence type="ECO:0000313" key="2">
    <source>
        <dbReference type="EMBL" id="JAT53586.1"/>
    </source>
</evidence>
<evidence type="ECO:0000256" key="1">
    <source>
        <dbReference type="SAM" id="MobiDB-lite"/>
    </source>
</evidence>
<name>A0A1D1YG25_9ARAE</name>